<evidence type="ECO:0000313" key="8">
    <source>
        <dbReference type="EMBL" id="SFE74816.1"/>
    </source>
</evidence>
<evidence type="ECO:0000256" key="1">
    <source>
        <dbReference type="ARBA" id="ARBA00010333"/>
    </source>
</evidence>
<dbReference type="GO" id="GO:0030288">
    <property type="term" value="C:outer membrane-bounded periplasmic space"/>
    <property type="evidence" value="ECO:0007669"/>
    <property type="project" value="TreeGrafter"/>
</dbReference>
<evidence type="ECO:0000259" key="7">
    <source>
        <dbReference type="SMART" id="SM00079"/>
    </source>
</evidence>
<keyword evidence="9" id="KW-1185">Reference proteome</keyword>
<comment type="similarity">
    <text evidence="1">Belongs to the bacterial solute-binding protein 3 family.</text>
</comment>
<evidence type="ECO:0000259" key="6">
    <source>
        <dbReference type="SMART" id="SM00062"/>
    </source>
</evidence>
<dbReference type="GO" id="GO:0016020">
    <property type="term" value="C:membrane"/>
    <property type="evidence" value="ECO:0007669"/>
    <property type="project" value="InterPro"/>
</dbReference>
<dbReference type="SMART" id="SM00079">
    <property type="entry name" value="PBPe"/>
    <property type="match status" value="1"/>
</dbReference>
<dbReference type="RefSeq" id="WP_239143224.1">
    <property type="nucleotide sequence ID" value="NZ_BOMT01000004.1"/>
</dbReference>
<feature type="region of interest" description="Disordered" evidence="4">
    <location>
        <begin position="26"/>
        <end position="54"/>
    </location>
</feature>
<dbReference type="GO" id="GO:0015276">
    <property type="term" value="F:ligand-gated monoatomic ion channel activity"/>
    <property type="evidence" value="ECO:0007669"/>
    <property type="project" value="InterPro"/>
</dbReference>
<dbReference type="CDD" id="cd13690">
    <property type="entry name" value="PBP2_GluB"/>
    <property type="match status" value="1"/>
</dbReference>
<evidence type="ECO:0000256" key="2">
    <source>
        <dbReference type="ARBA" id="ARBA00022448"/>
    </source>
</evidence>
<gene>
    <name evidence="8" type="ORF">SAMN05421541_103368</name>
</gene>
<dbReference type="InterPro" id="IPR051455">
    <property type="entry name" value="Bact_solute-bind_prot3"/>
</dbReference>
<dbReference type="STRING" id="35752.SAMN05421541_103368"/>
<feature type="domain" description="Ionotropic glutamate receptor C-terminal" evidence="7">
    <location>
        <begin position="79"/>
        <end position="300"/>
    </location>
</feature>
<dbReference type="AlphaFoldDB" id="A0A1I2D2R6"/>
<dbReference type="SUPFAM" id="SSF53850">
    <property type="entry name" value="Periplasmic binding protein-like II"/>
    <property type="match status" value="1"/>
</dbReference>
<protein>
    <submittedName>
        <fullName evidence="8">Polar amino acid transport system substrate-binding protein</fullName>
    </submittedName>
</protein>
<dbReference type="EMBL" id="FONV01000003">
    <property type="protein sequence ID" value="SFE74816.1"/>
    <property type="molecule type" value="Genomic_DNA"/>
</dbReference>
<dbReference type="InterPro" id="IPR001320">
    <property type="entry name" value="Iontro_rcpt_C"/>
</dbReference>
<sequence length="311" mass="33397">MTRTPVALALSVMLAVTGLTACTTAEPPAKPQVSVAPSASSAPAPASRPCDDPRASLRPAAGLQISPASYMQKIKERGRLIVGTNQGTVLFSSRDPFTGRIEGFDIDVAREVARAIFGDPDRLELRIVPNAERMDKVEGGTVDMVVSTMTVNCARRERVDFSTVYYEAGQRLLVGKDSPVQRIEDLGDRLVCSVAGSTSLDNLTKVSPPPKLVVRPDYGACLVAFQLGEAEAVSTDDTILAGMAAQDPYAKVVGPRFTEEPYAIAIAKTHPEFTQYVNAVLERMRADGTWAKIYSRWLGGSAPAPPAARYR</sequence>
<feature type="signal peptide" evidence="5">
    <location>
        <begin position="1"/>
        <end position="21"/>
    </location>
</feature>
<accession>A0A1I2D2R6</accession>
<dbReference type="Gene3D" id="3.40.190.10">
    <property type="entry name" value="Periplasmic binding protein-like II"/>
    <property type="match status" value="2"/>
</dbReference>
<feature type="domain" description="Solute-binding protein family 3/N-terminal" evidence="6">
    <location>
        <begin position="79"/>
        <end position="301"/>
    </location>
</feature>
<evidence type="ECO:0000256" key="3">
    <source>
        <dbReference type="ARBA" id="ARBA00022729"/>
    </source>
</evidence>
<feature type="chain" id="PRO_5011698673" evidence="5">
    <location>
        <begin position="22"/>
        <end position="311"/>
    </location>
</feature>
<evidence type="ECO:0000313" key="9">
    <source>
        <dbReference type="Proteomes" id="UP000199645"/>
    </source>
</evidence>
<organism evidence="8 9">
    <name type="scientific">Actinoplanes philippinensis</name>
    <dbReference type="NCBI Taxonomy" id="35752"/>
    <lineage>
        <taxon>Bacteria</taxon>
        <taxon>Bacillati</taxon>
        <taxon>Actinomycetota</taxon>
        <taxon>Actinomycetes</taxon>
        <taxon>Micromonosporales</taxon>
        <taxon>Micromonosporaceae</taxon>
        <taxon>Actinoplanes</taxon>
    </lineage>
</organism>
<evidence type="ECO:0000256" key="5">
    <source>
        <dbReference type="SAM" id="SignalP"/>
    </source>
</evidence>
<dbReference type="Proteomes" id="UP000199645">
    <property type="component" value="Unassembled WGS sequence"/>
</dbReference>
<dbReference type="PANTHER" id="PTHR30085:SF6">
    <property type="entry name" value="ABC TRANSPORTER GLUTAMINE-BINDING PROTEIN GLNH"/>
    <property type="match status" value="1"/>
</dbReference>
<dbReference type="PROSITE" id="PS51257">
    <property type="entry name" value="PROKAR_LIPOPROTEIN"/>
    <property type="match status" value="1"/>
</dbReference>
<dbReference type="SMART" id="SM00062">
    <property type="entry name" value="PBPb"/>
    <property type="match status" value="1"/>
</dbReference>
<dbReference type="InterPro" id="IPR001638">
    <property type="entry name" value="Solute-binding_3/MltF_N"/>
</dbReference>
<dbReference type="GO" id="GO:0006865">
    <property type="term" value="P:amino acid transport"/>
    <property type="evidence" value="ECO:0007669"/>
    <property type="project" value="TreeGrafter"/>
</dbReference>
<keyword evidence="3 5" id="KW-0732">Signal</keyword>
<dbReference type="PANTHER" id="PTHR30085">
    <property type="entry name" value="AMINO ACID ABC TRANSPORTER PERMEASE"/>
    <property type="match status" value="1"/>
</dbReference>
<keyword evidence="2" id="KW-0813">Transport</keyword>
<reference evidence="8 9" key="1">
    <citation type="submission" date="2016-10" db="EMBL/GenBank/DDBJ databases">
        <authorList>
            <person name="de Groot N.N."/>
        </authorList>
    </citation>
    <scope>NUCLEOTIDE SEQUENCE [LARGE SCALE GENOMIC DNA]</scope>
    <source>
        <strain evidence="8 9">DSM 43019</strain>
    </source>
</reference>
<name>A0A1I2D2R6_9ACTN</name>
<dbReference type="Pfam" id="PF00497">
    <property type="entry name" value="SBP_bac_3"/>
    <property type="match status" value="1"/>
</dbReference>
<proteinExistence type="inferred from homology"/>
<dbReference type="GO" id="GO:0005576">
    <property type="term" value="C:extracellular region"/>
    <property type="evidence" value="ECO:0007669"/>
    <property type="project" value="TreeGrafter"/>
</dbReference>
<feature type="compositionally biased region" description="Low complexity" evidence="4">
    <location>
        <begin position="31"/>
        <end position="47"/>
    </location>
</feature>
<evidence type="ECO:0000256" key="4">
    <source>
        <dbReference type="SAM" id="MobiDB-lite"/>
    </source>
</evidence>